<dbReference type="Proteomes" id="UP001472677">
    <property type="component" value="Unassembled WGS sequence"/>
</dbReference>
<name>A0ABR2BL53_9ROSI</name>
<dbReference type="EMBL" id="JBBPBM010000106">
    <property type="protein sequence ID" value="KAK8507687.1"/>
    <property type="molecule type" value="Genomic_DNA"/>
</dbReference>
<evidence type="ECO:0000313" key="2">
    <source>
        <dbReference type="Proteomes" id="UP001472677"/>
    </source>
</evidence>
<accession>A0ABR2BL53</accession>
<evidence type="ECO:0000313" key="1">
    <source>
        <dbReference type="EMBL" id="KAK8507687.1"/>
    </source>
</evidence>
<sequence>MATVGLDGFEVIWVAGSMVLLAFPDVDARQHLLSQEVLSTWFGRLEVWEVELVRVPIVEQREVLIEAAVSEHSQELWGIDSAGRDRSGSLIVAGENECVVHNRGGVRSAGDVECASVGIRSREGSDSEQRQVSVPNGDYLSALVGCVGAAVAPVIGVAQGGARKVKFVNSLVEALGSPVQQRVIVATHCKRDRGRPAKGGGVVDVGMEVVNESLTDSDIQARQRYLQLEAEATIKLGNLIGVCTTSCEQDIIQDLTVGTDNMHQCATEK</sequence>
<gene>
    <name evidence="1" type="ORF">V6N12_067020</name>
</gene>
<comment type="caution">
    <text evidence="1">The sequence shown here is derived from an EMBL/GenBank/DDBJ whole genome shotgun (WGS) entry which is preliminary data.</text>
</comment>
<reference evidence="1 2" key="1">
    <citation type="journal article" date="2024" name="G3 (Bethesda)">
        <title>Genome assembly of Hibiscus sabdariffa L. provides insights into metabolisms of medicinal natural products.</title>
        <authorList>
            <person name="Kim T."/>
        </authorList>
    </citation>
    <scope>NUCLEOTIDE SEQUENCE [LARGE SCALE GENOMIC DNA]</scope>
    <source>
        <strain evidence="1">TK-2024</strain>
        <tissue evidence="1">Old leaves</tissue>
    </source>
</reference>
<keyword evidence="2" id="KW-1185">Reference proteome</keyword>
<proteinExistence type="predicted"/>
<organism evidence="1 2">
    <name type="scientific">Hibiscus sabdariffa</name>
    <name type="common">roselle</name>
    <dbReference type="NCBI Taxonomy" id="183260"/>
    <lineage>
        <taxon>Eukaryota</taxon>
        <taxon>Viridiplantae</taxon>
        <taxon>Streptophyta</taxon>
        <taxon>Embryophyta</taxon>
        <taxon>Tracheophyta</taxon>
        <taxon>Spermatophyta</taxon>
        <taxon>Magnoliopsida</taxon>
        <taxon>eudicotyledons</taxon>
        <taxon>Gunneridae</taxon>
        <taxon>Pentapetalae</taxon>
        <taxon>rosids</taxon>
        <taxon>malvids</taxon>
        <taxon>Malvales</taxon>
        <taxon>Malvaceae</taxon>
        <taxon>Malvoideae</taxon>
        <taxon>Hibiscus</taxon>
    </lineage>
</organism>
<protein>
    <submittedName>
        <fullName evidence="1">Uncharacterized protein</fullName>
    </submittedName>
</protein>